<keyword evidence="2" id="KW-1185">Reference proteome</keyword>
<gene>
    <name evidence="1" type="ORF">IWW38_000648</name>
</gene>
<reference evidence="1" key="1">
    <citation type="submission" date="2022-07" db="EMBL/GenBank/DDBJ databases">
        <title>Phylogenomic reconstructions and comparative analyses of Kickxellomycotina fungi.</title>
        <authorList>
            <person name="Reynolds N.K."/>
            <person name="Stajich J.E."/>
            <person name="Barry K."/>
            <person name="Grigoriev I.V."/>
            <person name="Crous P."/>
            <person name="Smith M.E."/>
        </authorList>
    </citation>
    <scope>NUCLEOTIDE SEQUENCE</scope>
    <source>
        <strain evidence="1">CBS 190363</strain>
    </source>
</reference>
<protein>
    <submittedName>
        <fullName evidence="1">Uncharacterized protein</fullName>
    </submittedName>
</protein>
<dbReference type="EMBL" id="JANBVB010000009">
    <property type="protein sequence ID" value="KAJ2900228.1"/>
    <property type="molecule type" value="Genomic_DNA"/>
</dbReference>
<dbReference type="Proteomes" id="UP001139981">
    <property type="component" value="Unassembled WGS sequence"/>
</dbReference>
<proteinExistence type="predicted"/>
<organism evidence="1 2">
    <name type="scientific">Coemansia aciculifera</name>
    <dbReference type="NCBI Taxonomy" id="417176"/>
    <lineage>
        <taxon>Eukaryota</taxon>
        <taxon>Fungi</taxon>
        <taxon>Fungi incertae sedis</taxon>
        <taxon>Zoopagomycota</taxon>
        <taxon>Kickxellomycotina</taxon>
        <taxon>Kickxellomycetes</taxon>
        <taxon>Kickxellales</taxon>
        <taxon>Kickxellaceae</taxon>
        <taxon>Coemansia</taxon>
    </lineage>
</organism>
<comment type="caution">
    <text evidence="1">The sequence shown here is derived from an EMBL/GenBank/DDBJ whole genome shotgun (WGS) entry which is preliminary data.</text>
</comment>
<name>A0ACC1M8J0_9FUNG</name>
<evidence type="ECO:0000313" key="2">
    <source>
        <dbReference type="Proteomes" id="UP001139981"/>
    </source>
</evidence>
<sequence length="144" mass="16750">MSQTNSQEKCEAFQRENKNCIFFFFDPKPWTFSKFEAIIPQFVEEALTKDYTCAWYKSKDTKFHEAFVPNCIPNGILFFHGGRCKAHMDLFELPDFVAMIDNLPKTEELTVDTGEDKPAVADDLLRKAYPRVEKDYSIPECVIM</sequence>
<evidence type="ECO:0000313" key="1">
    <source>
        <dbReference type="EMBL" id="KAJ2900228.1"/>
    </source>
</evidence>
<accession>A0ACC1M8J0</accession>